<evidence type="ECO:0000256" key="5">
    <source>
        <dbReference type="ARBA" id="ARBA00022679"/>
    </source>
</evidence>
<evidence type="ECO:0000256" key="7">
    <source>
        <dbReference type="ARBA" id="ARBA00022968"/>
    </source>
</evidence>
<feature type="compositionally biased region" description="Basic and acidic residues" evidence="13">
    <location>
        <begin position="91"/>
        <end position="101"/>
    </location>
</feature>
<dbReference type="InterPro" id="IPR055270">
    <property type="entry name" value="Glyco_tran_10_C"/>
</dbReference>
<dbReference type="InterPro" id="IPR031481">
    <property type="entry name" value="Glyco_tran_10_N"/>
</dbReference>
<keyword evidence="8" id="KW-1133">Transmembrane helix</keyword>
<feature type="domain" description="Fucosyltransferase C-terminal" evidence="14">
    <location>
        <begin position="512"/>
        <end position="572"/>
    </location>
</feature>
<evidence type="ECO:0000313" key="16">
    <source>
        <dbReference type="EMBL" id="KOB78011.1"/>
    </source>
</evidence>
<dbReference type="Gene3D" id="3.40.50.11660">
    <property type="entry name" value="Glycosyl transferase family 10, C-terminal domain"/>
    <property type="match status" value="1"/>
</dbReference>
<dbReference type="STRING" id="104452.A0A0L7LS29"/>
<evidence type="ECO:0000256" key="12">
    <source>
        <dbReference type="RuleBase" id="RU003832"/>
    </source>
</evidence>
<comment type="similarity">
    <text evidence="3 12">Belongs to the glycosyltransferase 10 family.</text>
</comment>
<dbReference type="InterPro" id="IPR038577">
    <property type="entry name" value="GT10-like_C_sf"/>
</dbReference>
<evidence type="ECO:0000256" key="2">
    <source>
        <dbReference type="ARBA" id="ARBA00004922"/>
    </source>
</evidence>
<comment type="pathway">
    <text evidence="2">Protein modification; protein glycosylation.</text>
</comment>
<dbReference type="PANTHER" id="PTHR48438">
    <property type="entry name" value="ALPHA-(1,3)-FUCOSYLTRANSFERASE C-RELATED"/>
    <property type="match status" value="1"/>
</dbReference>
<evidence type="ECO:0000256" key="1">
    <source>
        <dbReference type="ARBA" id="ARBA00004447"/>
    </source>
</evidence>
<dbReference type="AlphaFoldDB" id="A0A0L7LS29"/>
<dbReference type="Pfam" id="PF00852">
    <property type="entry name" value="Glyco_transf_10"/>
    <property type="match status" value="2"/>
</dbReference>
<dbReference type="GO" id="GO:0008417">
    <property type="term" value="F:fucosyltransferase activity"/>
    <property type="evidence" value="ECO:0007669"/>
    <property type="project" value="InterPro"/>
</dbReference>
<proteinExistence type="inferred from homology"/>
<feature type="compositionally biased region" description="Basic and acidic residues" evidence="13">
    <location>
        <begin position="206"/>
        <end position="215"/>
    </location>
</feature>
<feature type="compositionally biased region" description="Basic and acidic residues" evidence="13">
    <location>
        <begin position="33"/>
        <end position="44"/>
    </location>
</feature>
<protein>
    <recommendedName>
        <fullName evidence="12">Fucosyltransferase</fullName>
        <ecNumber evidence="12">2.4.1.-</ecNumber>
    </recommendedName>
</protein>
<keyword evidence="6 12" id="KW-0812">Transmembrane</keyword>
<dbReference type="InterPro" id="IPR001503">
    <property type="entry name" value="Glyco_trans_10"/>
</dbReference>
<dbReference type="GO" id="GO:0032580">
    <property type="term" value="C:Golgi cisterna membrane"/>
    <property type="evidence" value="ECO:0007669"/>
    <property type="project" value="UniProtKB-SubCell"/>
</dbReference>
<keyword evidence="11" id="KW-0325">Glycoprotein</keyword>
<feature type="region of interest" description="Disordered" evidence="13">
    <location>
        <begin position="1"/>
        <end position="57"/>
    </location>
</feature>
<organism evidence="16 17">
    <name type="scientific">Operophtera brumata</name>
    <name type="common">Winter moth</name>
    <name type="synonym">Phalaena brumata</name>
    <dbReference type="NCBI Taxonomy" id="104452"/>
    <lineage>
        <taxon>Eukaryota</taxon>
        <taxon>Metazoa</taxon>
        <taxon>Ecdysozoa</taxon>
        <taxon>Arthropoda</taxon>
        <taxon>Hexapoda</taxon>
        <taxon>Insecta</taxon>
        <taxon>Pterygota</taxon>
        <taxon>Neoptera</taxon>
        <taxon>Endopterygota</taxon>
        <taxon>Lepidoptera</taxon>
        <taxon>Glossata</taxon>
        <taxon>Ditrysia</taxon>
        <taxon>Geometroidea</taxon>
        <taxon>Geometridae</taxon>
        <taxon>Larentiinae</taxon>
        <taxon>Operophtera</taxon>
    </lineage>
</organism>
<dbReference type="PANTHER" id="PTHR48438:SF1">
    <property type="entry name" value="ALPHA-(1,3)-FUCOSYLTRANSFERASE C-RELATED"/>
    <property type="match status" value="1"/>
</dbReference>
<keyword evidence="10" id="KW-0472">Membrane</keyword>
<evidence type="ECO:0000256" key="9">
    <source>
        <dbReference type="ARBA" id="ARBA00023034"/>
    </source>
</evidence>
<evidence type="ECO:0000256" key="11">
    <source>
        <dbReference type="ARBA" id="ARBA00023180"/>
    </source>
</evidence>
<keyword evidence="9 12" id="KW-0333">Golgi apparatus</keyword>
<feature type="region of interest" description="Disordered" evidence="13">
    <location>
        <begin position="91"/>
        <end position="110"/>
    </location>
</feature>
<feature type="compositionally biased region" description="Basic and acidic residues" evidence="13">
    <location>
        <begin position="15"/>
        <end position="26"/>
    </location>
</feature>
<evidence type="ECO:0000256" key="4">
    <source>
        <dbReference type="ARBA" id="ARBA00022676"/>
    </source>
</evidence>
<evidence type="ECO:0000259" key="15">
    <source>
        <dbReference type="Pfam" id="PF17039"/>
    </source>
</evidence>
<keyword evidence="5 12" id="KW-0808">Transferase</keyword>
<dbReference type="UniPathway" id="UPA00378"/>
<reference evidence="16 17" key="1">
    <citation type="journal article" date="2015" name="Genome Biol. Evol.">
        <title>The genome of winter moth (Operophtera brumata) provides a genomic perspective on sexual dimorphism and phenology.</title>
        <authorList>
            <person name="Derks M.F."/>
            <person name="Smit S."/>
            <person name="Salis L."/>
            <person name="Schijlen E."/>
            <person name="Bossers A."/>
            <person name="Mateman C."/>
            <person name="Pijl A.S."/>
            <person name="de Ridder D."/>
            <person name="Groenen M.A."/>
            <person name="Visser M.E."/>
            <person name="Megens H.J."/>
        </authorList>
    </citation>
    <scope>NUCLEOTIDE SEQUENCE [LARGE SCALE GENOMIC DNA]</scope>
    <source>
        <strain evidence="16">WM2013NL</strain>
        <tissue evidence="16">Head and thorax</tissue>
    </source>
</reference>
<dbReference type="SUPFAM" id="SSF53756">
    <property type="entry name" value="UDP-Glycosyltransferase/glycogen phosphorylase"/>
    <property type="match status" value="2"/>
</dbReference>
<evidence type="ECO:0000256" key="10">
    <source>
        <dbReference type="ARBA" id="ARBA00023136"/>
    </source>
</evidence>
<comment type="caution">
    <text evidence="16">The sequence shown here is derived from an EMBL/GenBank/DDBJ whole genome shotgun (WGS) entry which is preliminary data.</text>
</comment>
<evidence type="ECO:0000256" key="3">
    <source>
        <dbReference type="ARBA" id="ARBA00008919"/>
    </source>
</evidence>
<evidence type="ECO:0000256" key="13">
    <source>
        <dbReference type="SAM" id="MobiDB-lite"/>
    </source>
</evidence>
<gene>
    <name evidence="16" type="ORF">OBRU01_03100</name>
</gene>
<evidence type="ECO:0000259" key="14">
    <source>
        <dbReference type="Pfam" id="PF00852"/>
    </source>
</evidence>
<name>A0A0L7LS29_OPEBR</name>
<evidence type="ECO:0000256" key="8">
    <source>
        <dbReference type="ARBA" id="ARBA00022989"/>
    </source>
</evidence>
<accession>A0A0L7LS29</accession>
<feature type="region of interest" description="Disordered" evidence="13">
    <location>
        <begin position="206"/>
        <end position="226"/>
    </location>
</feature>
<dbReference type="EMBL" id="JTDY01000264">
    <property type="protein sequence ID" value="KOB78011.1"/>
    <property type="molecule type" value="Genomic_DNA"/>
</dbReference>
<feature type="domain" description="Fucosyltransferase C-terminal" evidence="14">
    <location>
        <begin position="309"/>
        <end position="430"/>
    </location>
</feature>
<keyword evidence="4 12" id="KW-0328">Glycosyltransferase</keyword>
<sequence>MFGQSIAITETEEDSSVKDEGDEVSRRAWFLRGGERRPRSHDPHAAMFPEDSPGDDRYYNKYIAINETEEDSSVKDEGDEVPRRAWFLRGGERRPRSHDPHAAMFPEDSPGDDRYYNKYIAITETEEDSSVKDEGDEVPRRAWFLCGGERRHRSHDPHAAMFPEDSPGDDRYYNKYIAITETEEDSSVKDEGHEVSRRAWFLRGGERRPRSHDPHAAMFPEDSPGDDRNKCPVDRCYLTADSREAATADAILYKDHHTPFNVKRPPKQIWILYYLECPYHTASLRPASVDVFNWTSTYRRDSDIVAPYERWVAWFVSNCHARNRRLQYARQLSKYISVDIYGACGSHHCPRNDPNCLDMLDKDYKFYLAFENSNCRDYVTEKFFYAAMAPHNSYIHVEEFAGAEELAAYLRRLDEDDGLYNSYFKWKVSHVSVQHVTRGAVREELAAYLRRLDEDDSLYNSYFKWKVSHVSVQHVTRGAVREELAALYNSYFQWKVSHDSVQHVTRGAVRGAEELAAYLRRLDEEDSLYNSYFKWKGTGEFINTYFFCRVCAMVHANERRQRSAHYSDVQAWWRDSACTRTDWRGSRDPG</sequence>
<dbReference type="EC" id="2.4.1.-" evidence="12"/>
<dbReference type="Pfam" id="PF17039">
    <property type="entry name" value="Glyco_tran_10_N"/>
    <property type="match status" value="1"/>
</dbReference>
<evidence type="ECO:0000313" key="17">
    <source>
        <dbReference type="Proteomes" id="UP000037510"/>
    </source>
</evidence>
<dbReference type="Proteomes" id="UP000037510">
    <property type="component" value="Unassembled WGS sequence"/>
</dbReference>
<comment type="subcellular location">
    <subcellularLocation>
        <location evidence="1 12">Golgi apparatus</location>
        <location evidence="1 12">Golgi stack membrane</location>
        <topology evidence="1 12">Single-pass type II membrane protein</topology>
    </subcellularLocation>
</comment>
<keyword evidence="7" id="KW-0735">Signal-anchor</keyword>
<feature type="domain" description="Fucosyltransferase N-terminal" evidence="15">
    <location>
        <begin position="229"/>
        <end position="308"/>
    </location>
</feature>
<evidence type="ECO:0000256" key="6">
    <source>
        <dbReference type="ARBA" id="ARBA00022692"/>
    </source>
</evidence>
<keyword evidence="17" id="KW-1185">Reference proteome</keyword>